<organism evidence="1 2">
    <name type="scientific">Sphagnum magellanicum</name>
    <dbReference type="NCBI Taxonomy" id="128215"/>
    <lineage>
        <taxon>Eukaryota</taxon>
        <taxon>Viridiplantae</taxon>
        <taxon>Streptophyta</taxon>
        <taxon>Embryophyta</taxon>
        <taxon>Bryophyta</taxon>
        <taxon>Sphagnophytina</taxon>
        <taxon>Sphagnopsida</taxon>
        <taxon>Sphagnales</taxon>
        <taxon>Sphagnaceae</taxon>
        <taxon>Sphagnum</taxon>
    </lineage>
</organism>
<protein>
    <submittedName>
        <fullName evidence="1">Uncharacterized protein</fullName>
    </submittedName>
</protein>
<reference evidence="2" key="1">
    <citation type="journal article" date="2022" name="New Phytol.">
        <title>Phylogenomic structure and speciation in an emerging model: the Sphagnum magellanicum complex (Bryophyta).</title>
        <authorList>
            <person name="Shaw A.J."/>
            <person name="Piatkowski B."/>
            <person name="Duffy A.M."/>
            <person name="Aguero B."/>
            <person name="Imwattana K."/>
            <person name="Nieto-Lugilde M."/>
            <person name="Healey A."/>
            <person name="Weston D.J."/>
            <person name="Patel M.N."/>
            <person name="Schmutz J."/>
            <person name="Grimwood J."/>
            <person name="Yavitt J.B."/>
            <person name="Hassel K."/>
            <person name="Stenoien H.K."/>
            <person name="Flatberg K.I."/>
            <person name="Bickford C.P."/>
            <person name="Hicks K.A."/>
        </authorList>
    </citation>
    <scope>NUCLEOTIDE SEQUENCE [LARGE SCALE GENOMIC DNA]</scope>
</reference>
<gene>
    <name evidence="1" type="ORF">CY35_07G064200</name>
</gene>
<evidence type="ECO:0000313" key="1">
    <source>
        <dbReference type="EMBL" id="KAH9557022.1"/>
    </source>
</evidence>
<comment type="caution">
    <text evidence="1">The sequence shown here is derived from an EMBL/GenBank/DDBJ whole genome shotgun (WGS) entry which is preliminary data.</text>
</comment>
<dbReference type="Proteomes" id="UP000828922">
    <property type="component" value="Linkage Group LG07"/>
</dbReference>
<sequence>MAPALLRVSRSERGGGDDHVTSLLQELSFIRESVLNPRHHHSRLVEQFQRWIGCFRPRSRGAAAGSSSSSSGGYQNVRISFAAAIQCPSVMPMERSSSILSPGNSEPALLLKNFMGKIRIPCLDDTVSSEAATTAMNHIFAGTMARTLSQVCGHPVDTVKTRMQIREPTKKLRKWKKKIISKHIGIGPVGVDNWFFKGPADLYRGVTGAILGTVPNALLYFAVYEISTSKLEKYLPKGAVHVVSASMGTIVASIVRVPADTLKHRVQAYMHPNVFEAFRSVVTAEGIGGLYKGFWPTLLRDVPEIAIQFGVYEKLRGVVQAKRNVTKLTTPEHLALGACAGAIAATITMPLDLVKTHQQCGIGQGIPRIVMSVMEEKGAAGLFTGLGARALHVSLMSALFFGLFEYCKMVMKPDRIGLDKLLLPKIWSKRRSKIWKRQFIRQ</sequence>
<proteinExistence type="predicted"/>
<accession>A0ACB8HLA6</accession>
<dbReference type="EMBL" id="CM038913">
    <property type="protein sequence ID" value="KAH9557022.1"/>
    <property type="molecule type" value="Genomic_DNA"/>
</dbReference>
<evidence type="ECO:0000313" key="2">
    <source>
        <dbReference type="Proteomes" id="UP000828922"/>
    </source>
</evidence>
<keyword evidence="2" id="KW-1185">Reference proteome</keyword>
<name>A0ACB8HLA6_9BRYO</name>